<reference evidence="2" key="1">
    <citation type="journal article" date="2023" name="Front. Plant Sci.">
        <title>Chromosomal-level genome assembly of Melastoma candidum provides insights into trichome evolution.</title>
        <authorList>
            <person name="Zhong Y."/>
            <person name="Wu W."/>
            <person name="Sun C."/>
            <person name="Zou P."/>
            <person name="Liu Y."/>
            <person name="Dai S."/>
            <person name="Zhou R."/>
        </authorList>
    </citation>
    <scope>NUCLEOTIDE SEQUENCE [LARGE SCALE GENOMIC DNA]</scope>
</reference>
<sequence>MDMYAKTGNVVKATEAFKSMKSRSVATWTTMIAGLALHRKGREALKVISQMQRGNAAGEVSDEQDYFHCCATCLQP</sequence>
<gene>
    <name evidence="1" type="ORF">MLD38_007388</name>
</gene>
<evidence type="ECO:0000313" key="1">
    <source>
        <dbReference type="EMBL" id="KAI4381306.1"/>
    </source>
</evidence>
<dbReference type="Proteomes" id="UP001057402">
    <property type="component" value="Chromosome 3"/>
</dbReference>
<proteinExistence type="predicted"/>
<protein>
    <submittedName>
        <fullName evidence="1">Uncharacterized protein</fullName>
    </submittedName>
</protein>
<comment type="caution">
    <text evidence="1">The sequence shown here is derived from an EMBL/GenBank/DDBJ whole genome shotgun (WGS) entry which is preliminary data.</text>
</comment>
<name>A0ACB9RU02_9MYRT</name>
<keyword evidence="2" id="KW-1185">Reference proteome</keyword>
<evidence type="ECO:0000313" key="2">
    <source>
        <dbReference type="Proteomes" id="UP001057402"/>
    </source>
</evidence>
<accession>A0ACB9RU02</accession>
<organism evidence="1 2">
    <name type="scientific">Melastoma candidum</name>
    <dbReference type="NCBI Taxonomy" id="119954"/>
    <lineage>
        <taxon>Eukaryota</taxon>
        <taxon>Viridiplantae</taxon>
        <taxon>Streptophyta</taxon>
        <taxon>Embryophyta</taxon>
        <taxon>Tracheophyta</taxon>
        <taxon>Spermatophyta</taxon>
        <taxon>Magnoliopsida</taxon>
        <taxon>eudicotyledons</taxon>
        <taxon>Gunneridae</taxon>
        <taxon>Pentapetalae</taxon>
        <taxon>rosids</taxon>
        <taxon>malvids</taxon>
        <taxon>Myrtales</taxon>
        <taxon>Melastomataceae</taxon>
        <taxon>Melastomatoideae</taxon>
        <taxon>Melastomateae</taxon>
        <taxon>Melastoma</taxon>
    </lineage>
</organism>
<dbReference type="EMBL" id="CM042882">
    <property type="protein sequence ID" value="KAI4381306.1"/>
    <property type="molecule type" value="Genomic_DNA"/>
</dbReference>